<dbReference type="RefSeq" id="WP_180917647.1">
    <property type="nucleotide sequence ID" value="NZ_CP059165.1"/>
</dbReference>
<organism evidence="3 4">
    <name type="scientific">Mycobacterium vicinigordonae</name>
    <dbReference type="NCBI Taxonomy" id="1719132"/>
    <lineage>
        <taxon>Bacteria</taxon>
        <taxon>Bacillati</taxon>
        <taxon>Actinomycetota</taxon>
        <taxon>Actinomycetes</taxon>
        <taxon>Mycobacteriales</taxon>
        <taxon>Mycobacteriaceae</taxon>
        <taxon>Mycobacterium</taxon>
    </lineage>
</organism>
<dbReference type="InterPro" id="IPR002586">
    <property type="entry name" value="CobQ/CobB/MinD/ParA_Nub-bd_dom"/>
</dbReference>
<accession>A0A7D6E7M4</accession>
<dbReference type="EMBL" id="CP059165">
    <property type="protein sequence ID" value="QLL09062.1"/>
    <property type="molecule type" value="Genomic_DNA"/>
</dbReference>
<dbReference type="GO" id="GO:0005829">
    <property type="term" value="C:cytosol"/>
    <property type="evidence" value="ECO:0007669"/>
    <property type="project" value="TreeGrafter"/>
</dbReference>
<evidence type="ECO:0000259" key="2">
    <source>
        <dbReference type="Pfam" id="PF01656"/>
    </source>
</evidence>
<dbReference type="InterPro" id="IPR027417">
    <property type="entry name" value="P-loop_NTPase"/>
</dbReference>
<dbReference type="Gene3D" id="3.40.50.300">
    <property type="entry name" value="P-loop containing nucleotide triphosphate hydrolases"/>
    <property type="match status" value="1"/>
</dbReference>
<reference evidence="4" key="3">
    <citation type="submission" date="2023-07" db="EMBL/GenBank/DDBJ databases">
        <title>Description of Mycobacterium gordonae subsp. intergordonae subsp.nov. and Mycobacterium gordonae subsp. gordonae subsp. nov.</title>
        <authorList>
            <person name="Huang H."/>
        </authorList>
    </citation>
    <scope>NUCLEOTIDE SEQUENCE [LARGE SCALE GENOMIC DNA]</scope>
    <source>
        <strain evidence="4">24</strain>
    </source>
</reference>
<dbReference type="Pfam" id="PF01656">
    <property type="entry name" value="CbiA"/>
    <property type="match status" value="1"/>
</dbReference>
<dbReference type="GO" id="GO:0009898">
    <property type="term" value="C:cytoplasmic side of plasma membrane"/>
    <property type="evidence" value="ECO:0007669"/>
    <property type="project" value="TreeGrafter"/>
</dbReference>
<dbReference type="GO" id="GO:0016887">
    <property type="term" value="F:ATP hydrolysis activity"/>
    <property type="evidence" value="ECO:0007669"/>
    <property type="project" value="TreeGrafter"/>
</dbReference>
<gene>
    <name evidence="3" type="ORF">H0P51_09325</name>
</gene>
<dbReference type="Proteomes" id="UP000510682">
    <property type="component" value="Chromosome"/>
</dbReference>
<proteinExistence type="predicted"/>
<dbReference type="InterPro" id="IPR050625">
    <property type="entry name" value="ParA/MinD_ATPase"/>
</dbReference>
<feature type="domain" description="CobQ/CobB/MinD/ParA nucleotide binding" evidence="2">
    <location>
        <begin position="141"/>
        <end position="276"/>
    </location>
</feature>
<dbReference type="KEGG" id="mgor:H0P51_09325"/>
<sequence>MSNRGRVRGTLEQAPKPVWREPHAWWVNVDTGAATEPQPCRRDRQMPSLGASQPPPTAAASAPPTLAPPAPAVTPPPIRRERGGLALDGVERLTVRDPSHRSWRDCISRYAGIDLGPGREEAHLSALQAQVGASIGGAFPIAVLNLKGGVGKTVVVETLGSTFASLRGDRVIAVDIDSGDLSDRHGRRNALTMADLIRDRTVARYDDVRAHTYMNSAGLEVLGPPDYAKSRWSVTRQDFVKAYSILRSYYSLVLVDCPKTLKSDLMEAVLREARALVIVTSTSIDAVQKTRTTLEWLSNNGYRGLIASTVCAVNQVDGAKPTPLVVKELEQLSTQVGASVSLPFDRHVHQGKEIGLDRVSRQTRRAYLELAGELARMFPRR</sequence>
<protein>
    <submittedName>
        <fullName evidence="3">MinD/ParA family protein</fullName>
    </submittedName>
</protein>
<dbReference type="AlphaFoldDB" id="A0A7D6E7M4"/>
<dbReference type="GO" id="GO:0005524">
    <property type="term" value="F:ATP binding"/>
    <property type="evidence" value="ECO:0007669"/>
    <property type="project" value="TreeGrafter"/>
</dbReference>
<feature type="compositionally biased region" description="Pro residues" evidence="1">
    <location>
        <begin position="65"/>
        <end position="76"/>
    </location>
</feature>
<feature type="region of interest" description="Disordered" evidence="1">
    <location>
        <begin position="34"/>
        <end position="76"/>
    </location>
</feature>
<dbReference type="GO" id="GO:0051782">
    <property type="term" value="P:negative regulation of cell division"/>
    <property type="evidence" value="ECO:0007669"/>
    <property type="project" value="TreeGrafter"/>
</dbReference>
<reference evidence="3 4" key="2">
    <citation type="submission" date="2020-07" db="EMBL/GenBank/DDBJ databases">
        <authorList>
            <person name="Yu X."/>
        </authorList>
    </citation>
    <scope>NUCLEOTIDE SEQUENCE [LARGE SCALE GENOMIC DNA]</scope>
    <source>
        <strain evidence="4">24</strain>
    </source>
</reference>
<feature type="region of interest" description="Disordered" evidence="1">
    <location>
        <begin position="1"/>
        <end position="21"/>
    </location>
</feature>
<evidence type="ECO:0000256" key="1">
    <source>
        <dbReference type="SAM" id="MobiDB-lite"/>
    </source>
</evidence>
<reference evidence="4" key="1">
    <citation type="submission" date="2020-07" db="EMBL/GenBank/DDBJ databases">
        <title>Description of Mycobacterium gordonae subsp. intergordonae subsp.nov. and Mycobacterium gordonae subsp. gordonae subsp. nov.</title>
        <authorList>
            <person name="Yu X."/>
        </authorList>
    </citation>
    <scope>NUCLEOTIDE SEQUENCE [LARGE SCALE GENOMIC DNA]</scope>
    <source>
        <strain evidence="4">24</strain>
    </source>
</reference>
<evidence type="ECO:0000313" key="3">
    <source>
        <dbReference type="EMBL" id="QLL09062.1"/>
    </source>
</evidence>
<keyword evidence="4" id="KW-1185">Reference proteome</keyword>
<evidence type="ECO:0000313" key="4">
    <source>
        <dbReference type="Proteomes" id="UP000510682"/>
    </source>
</evidence>
<dbReference type="PANTHER" id="PTHR43384:SF14">
    <property type="entry name" value="ESX-1 SECRETION-ASSOCIATED PROTEIN ESPI"/>
    <property type="match status" value="1"/>
</dbReference>
<name>A0A7D6E7M4_9MYCO</name>
<dbReference type="SUPFAM" id="SSF52540">
    <property type="entry name" value="P-loop containing nucleoside triphosphate hydrolases"/>
    <property type="match status" value="1"/>
</dbReference>
<dbReference type="PANTHER" id="PTHR43384">
    <property type="entry name" value="SEPTUM SITE-DETERMINING PROTEIN MIND HOMOLOG, CHLOROPLASTIC-RELATED"/>
    <property type="match status" value="1"/>
</dbReference>